<dbReference type="EMBL" id="AEXO01000099">
    <property type="protein sequence ID" value="EGC85410.1"/>
    <property type="molecule type" value="Genomic_DNA"/>
</dbReference>
<dbReference type="Proteomes" id="UP000003155">
    <property type="component" value="Unassembled WGS sequence"/>
</dbReference>
<evidence type="ECO:0000313" key="1">
    <source>
        <dbReference type="EMBL" id="EGC85410.1"/>
    </source>
</evidence>
<evidence type="ECO:0000313" key="2">
    <source>
        <dbReference type="Proteomes" id="UP000003155"/>
    </source>
</evidence>
<keyword evidence="2" id="KW-1185">Reference proteome</keyword>
<dbReference type="AlphaFoldDB" id="F0H9Y9"/>
<organism evidence="1 2">
    <name type="scientific">Prevotella denticola CRIS 18C-A</name>
    <dbReference type="NCBI Taxonomy" id="944557"/>
    <lineage>
        <taxon>Bacteria</taxon>
        <taxon>Pseudomonadati</taxon>
        <taxon>Bacteroidota</taxon>
        <taxon>Bacteroidia</taxon>
        <taxon>Bacteroidales</taxon>
        <taxon>Prevotellaceae</taxon>
        <taxon>Prevotella</taxon>
    </lineage>
</organism>
<proteinExistence type="predicted"/>
<comment type="caution">
    <text evidence="1">The sequence shown here is derived from an EMBL/GenBank/DDBJ whole genome shotgun (WGS) entry which is preliminary data.</text>
</comment>
<reference evidence="1 2" key="1">
    <citation type="submission" date="2011-02" db="EMBL/GenBank/DDBJ databases">
        <authorList>
            <person name="Durkin A.S."/>
            <person name="Madupu R."/>
            <person name="Torralba M."/>
            <person name="Gillis M."/>
            <person name="Methe B."/>
            <person name="Sutton G."/>
            <person name="Nelson K.E."/>
        </authorList>
    </citation>
    <scope>NUCLEOTIDE SEQUENCE [LARGE SCALE GENOMIC DNA]</scope>
    <source>
        <strain evidence="1 2">CRIS 18C-A</strain>
    </source>
</reference>
<gene>
    <name evidence="1" type="ORF">HMPREF9303_1110</name>
</gene>
<sequence length="71" mass="7927">MPVLRTFLCLYGVFRSPERNSNKDNIRHLLLFFLLSALCHDAALPGRKPIGFPVQLKSLVVSVVICIFAGI</sequence>
<accession>F0H9Y9</accession>
<protein>
    <submittedName>
        <fullName evidence="1">Uncharacterized protein</fullName>
    </submittedName>
</protein>
<name>F0H9Y9_9BACT</name>